<accession>A0A1H9YQD2</accession>
<sequence>MKNNSGFTLIEVLIALVISTLIIGVTSSIMMEIFHTNKRSKIHYDLSKTTQGIMEEIKASLSQVEDQVNREEQLLNTLETLQSTRDNCYDTTISLKRLYDEKNIYEIIVRLENIDSNEVYFLHNYFYDTKGDELYQKIYQEFFITTLDDNNE</sequence>
<evidence type="ECO:0000313" key="4">
    <source>
        <dbReference type="Proteomes" id="UP000199568"/>
    </source>
</evidence>
<dbReference type="RefSeq" id="WP_090438351.1">
    <property type="nucleotide sequence ID" value="NZ_FOHU01000001.1"/>
</dbReference>
<reference evidence="3 4" key="1">
    <citation type="submission" date="2016-10" db="EMBL/GenBank/DDBJ databases">
        <authorList>
            <person name="de Groot N.N."/>
        </authorList>
    </citation>
    <scope>NUCLEOTIDE SEQUENCE [LARGE SCALE GENOMIC DNA]</scope>
    <source>
        <strain evidence="3 4">DSM 18979</strain>
    </source>
</reference>
<dbReference type="Proteomes" id="UP000199568">
    <property type="component" value="Unassembled WGS sequence"/>
</dbReference>
<dbReference type="AlphaFoldDB" id="A0A1H9YQD2"/>
<evidence type="ECO:0000256" key="1">
    <source>
        <dbReference type="SAM" id="Coils"/>
    </source>
</evidence>
<keyword evidence="1" id="KW-0175">Coiled coil</keyword>
<dbReference type="OrthoDB" id="9794345at2"/>
<keyword evidence="2" id="KW-0812">Transmembrane</keyword>
<proteinExistence type="predicted"/>
<evidence type="ECO:0000256" key="2">
    <source>
        <dbReference type="SAM" id="Phobius"/>
    </source>
</evidence>
<keyword evidence="2" id="KW-1133">Transmembrane helix</keyword>
<dbReference type="Pfam" id="PF07963">
    <property type="entry name" value="N_methyl"/>
    <property type="match status" value="1"/>
</dbReference>
<keyword evidence="4" id="KW-1185">Reference proteome</keyword>
<feature type="transmembrane region" description="Helical" evidence="2">
    <location>
        <begin position="12"/>
        <end position="34"/>
    </location>
</feature>
<dbReference type="NCBIfam" id="TIGR02532">
    <property type="entry name" value="IV_pilin_GFxxxE"/>
    <property type="match status" value="1"/>
</dbReference>
<feature type="coiled-coil region" evidence="1">
    <location>
        <begin position="54"/>
        <end position="84"/>
    </location>
</feature>
<organism evidence="3 4">
    <name type="scientific">Natronincola peptidivorans</name>
    <dbReference type="NCBI Taxonomy" id="426128"/>
    <lineage>
        <taxon>Bacteria</taxon>
        <taxon>Bacillati</taxon>
        <taxon>Bacillota</taxon>
        <taxon>Clostridia</taxon>
        <taxon>Peptostreptococcales</taxon>
        <taxon>Natronincolaceae</taxon>
        <taxon>Natronincola</taxon>
    </lineage>
</organism>
<gene>
    <name evidence="3" type="ORF">SAMN05660297_00350</name>
</gene>
<dbReference type="InterPro" id="IPR012902">
    <property type="entry name" value="N_methyl_site"/>
</dbReference>
<name>A0A1H9YQD2_9FIRM</name>
<dbReference type="STRING" id="426128.SAMN05660297_00350"/>
<keyword evidence="2" id="KW-0472">Membrane</keyword>
<evidence type="ECO:0000313" key="3">
    <source>
        <dbReference type="EMBL" id="SES71264.1"/>
    </source>
</evidence>
<dbReference type="EMBL" id="FOHU01000001">
    <property type="protein sequence ID" value="SES71264.1"/>
    <property type="molecule type" value="Genomic_DNA"/>
</dbReference>
<protein>
    <submittedName>
        <fullName evidence="3">Prepilin-type N-terminal cleavage/methylation domain-containing protein</fullName>
    </submittedName>
</protein>